<feature type="domain" description="HTH cro/C1-type" evidence="2">
    <location>
        <begin position="11"/>
        <end position="66"/>
    </location>
</feature>
<accession>A0A4Q7P2S7</accession>
<reference evidence="3 4" key="1">
    <citation type="submission" date="2019-02" db="EMBL/GenBank/DDBJ databases">
        <title>Genomic Encyclopedia of Type Strains, Phase IV (KMG-IV): sequencing the most valuable type-strain genomes for metagenomic binning, comparative biology and taxonomic classification.</title>
        <authorList>
            <person name="Goeker M."/>
        </authorList>
    </citation>
    <scope>NUCLEOTIDE SEQUENCE [LARGE SCALE GENOMIC DNA]</scope>
    <source>
        <strain evidence="3 4">DSM 17196</strain>
    </source>
</reference>
<dbReference type="PROSITE" id="PS50943">
    <property type="entry name" value="HTH_CROC1"/>
    <property type="match status" value="1"/>
</dbReference>
<gene>
    <name evidence="3" type="ORF">EV197_2260</name>
</gene>
<dbReference type="InterPro" id="IPR010982">
    <property type="entry name" value="Lambda_DNA-bd_dom_sf"/>
</dbReference>
<name>A0A4Q7P2S7_9FLAO</name>
<sequence length="163" mass="18054">MVNTKDFGKRIEKIMDHYTISASAFADAMGVGRSSISHILSGRNKPSLDFVMRIVEAYPEVSLHWLLYNEGSFPPASNQSNDTTAKEVIKTSTTPAKNNLQEPQQASDLFSGSNEEENVFSTSGPKPKEQLNVPVDNTTFTDQAIEKIVLFYKNGTFKSYAPL</sequence>
<dbReference type="OrthoDB" id="1034290at2"/>
<proteinExistence type="predicted"/>
<dbReference type="SUPFAM" id="SSF47413">
    <property type="entry name" value="lambda repressor-like DNA-binding domains"/>
    <property type="match status" value="1"/>
</dbReference>
<dbReference type="Proteomes" id="UP000292262">
    <property type="component" value="Unassembled WGS sequence"/>
</dbReference>
<evidence type="ECO:0000313" key="3">
    <source>
        <dbReference type="EMBL" id="RZS93680.1"/>
    </source>
</evidence>
<protein>
    <submittedName>
        <fullName evidence="3">Helix-turn-helix protein</fullName>
    </submittedName>
</protein>
<keyword evidence="4" id="KW-1185">Reference proteome</keyword>
<feature type="region of interest" description="Disordered" evidence="1">
    <location>
        <begin position="76"/>
        <end position="132"/>
    </location>
</feature>
<dbReference type="InterPro" id="IPR001387">
    <property type="entry name" value="Cro/C1-type_HTH"/>
</dbReference>
<feature type="compositionally biased region" description="Polar residues" evidence="1">
    <location>
        <begin position="90"/>
        <end position="124"/>
    </location>
</feature>
<dbReference type="SMART" id="SM00530">
    <property type="entry name" value="HTH_XRE"/>
    <property type="match status" value="1"/>
</dbReference>
<evidence type="ECO:0000256" key="1">
    <source>
        <dbReference type="SAM" id="MobiDB-lite"/>
    </source>
</evidence>
<organism evidence="3 4">
    <name type="scientific">Aquimarina brevivitae</name>
    <dbReference type="NCBI Taxonomy" id="323412"/>
    <lineage>
        <taxon>Bacteria</taxon>
        <taxon>Pseudomonadati</taxon>
        <taxon>Bacteroidota</taxon>
        <taxon>Flavobacteriia</taxon>
        <taxon>Flavobacteriales</taxon>
        <taxon>Flavobacteriaceae</taxon>
        <taxon>Aquimarina</taxon>
    </lineage>
</organism>
<dbReference type="AlphaFoldDB" id="A0A4Q7P2S7"/>
<evidence type="ECO:0000259" key="2">
    <source>
        <dbReference type="PROSITE" id="PS50943"/>
    </source>
</evidence>
<dbReference type="GO" id="GO:0003677">
    <property type="term" value="F:DNA binding"/>
    <property type="evidence" value="ECO:0007669"/>
    <property type="project" value="InterPro"/>
</dbReference>
<dbReference type="Pfam" id="PF01381">
    <property type="entry name" value="HTH_3"/>
    <property type="match status" value="1"/>
</dbReference>
<dbReference type="CDD" id="cd00093">
    <property type="entry name" value="HTH_XRE"/>
    <property type="match status" value="1"/>
</dbReference>
<dbReference type="Gene3D" id="1.10.260.40">
    <property type="entry name" value="lambda repressor-like DNA-binding domains"/>
    <property type="match status" value="1"/>
</dbReference>
<dbReference type="EMBL" id="SGXE01000002">
    <property type="protein sequence ID" value="RZS93680.1"/>
    <property type="molecule type" value="Genomic_DNA"/>
</dbReference>
<dbReference type="RefSeq" id="WP_130286795.1">
    <property type="nucleotide sequence ID" value="NZ_SGXE01000002.1"/>
</dbReference>
<comment type="caution">
    <text evidence="3">The sequence shown here is derived from an EMBL/GenBank/DDBJ whole genome shotgun (WGS) entry which is preliminary data.</text>
</comment>
<evidence type="ECO:0000313" key="4">
    <source>
        <dbReference type="Proteomes" id="UP000292262"/>
    </source>
</evidence>